<dbReference type="OrthoDB" id="8204989at2"/>
<reference evidence="1 2" key="1">
    <citation type="submission" date="2019-07" db="EMBL/GenBank/DDBJ databases">
        <title>The Draft Genome Sequence of Rhizobium tropici SARCC-755 Associated with Superior Nodulation on Pigeonpea (Cajanus cajan (L.) Millsp.).</title>
        <authorList>
            <person name="Bopape F.L."/>
            <person name="Hassen A.I."/>
            <person name="Swanevelder Z.H."/>
            <person name="Gwata E.T."/>
        </authorList>
    </citation>
    <scope>NUCLEOTIDE SEQUENCE [LARGE SCALE GENOMIC DNA]</scope>
    <source>
        <strain evidence="1 2">SARCC-755</strain>
    </source>
</reference>
<keyword evidence="1" id="KW-0489">Methyltransferase</keyword>
<proteinExistence type="predicted"/>
<dbReference type="AlphaFoldDB" id="A0A5B0WCK7"/>
<accession>A0A5B0WCK7</accession>
<evidence type="ECO:0000313" key="2">
    <source>
        <dbReference type="Proteomes" id="UP000323608"/>
    </source>
</evidence>
<dbReference type="CDD" id="cd02440">
    <property type="entry name" value="AdoMet_MTases"/>
    <property type="match status" value="1"/>
</dbReference>
<dbReference type="Gene3D" id="3.40.50.150">
    <property type="entry name" value="Vaccinia Virus protein VP39"/>
    <property type="match status" value="1"/>
</dbReference>
<gene>
    <name evidence="1" type="ORF">FP026_07675</name>
</gene>
<keyword evidence="1" id="KW-0808">Transferase</keyword>
<comment type="caution">
    <text evidence="1">The sequence shown here is derived from an EMBL/GenBank/DDBJ whole genome shotgun (WGS) entry which is preliminary data.</text>
</comment>
<dbReference type="EMBL" id="VNIP01000004">
    <property type="protein sequence ID" value="KAA1183891.1"/>
    <property type="molecule type" value="Genomic_DNA"/>
</dbReference>
<protein>
    <submittedName>
        <fullName evidence="1">Class I SAM-dependent methyltransferase</fullName>
    </submittedName>
</protein>
<dbReference type="GO" id="GO:0032259">
    <property type="term" value="P:methylation"/>
    <property type="evidence" value="ECO:0007669"/>
    <property type="project" value="UniProtKB-KW"/>
</dbReference>
<sequence>MPDIGTPKPDISLLEFDLDCMVFWDTHRRLWGRFDNHYFASIPYRLEEECRLATAMLFFALSAWARRRRAATVYTLGAGAGTLARALARLGDGRLKTLCCSPTDGNRVSFFARRGSEHAHFHHGPFFDLDDERYETDENLQPFREGYDLLLEDTTFQMYGRDRKEQLAVIAPRIRADGLLIQVQKIANADIQAYLERERQKDEQFKPRYFSRTEIVAKKHEILDTMTKFQVDLESSIGALRSYFSYSVVTWNSGNFYTIVSSNSPASLRRFLISMLKPAIPKEYCYEQLPLVFVRESAPPLKERWGWRPARSPVADPDAVK</sequence>
<dbReference type="GO" id="GO:0008168">
    <property type="term" value="F:methyltransferase activity"/>
    <property type="evidence" value="ECO:0007669"/>
    <property type="project" value="UniProtKB-KW"/>
</dbReference>
<dbReference type="InterPro" id="IPR029063">
    <property type="entry name" value="SAM-dependent_MTases_sf"/>
</dbReference>
<evidence type="ECO:0000313" key="1">
    <source>
        <dbReference type="EMBL" id="KAA1183891.1"/>
    </source>
</evidence>
<dbReference type="Proteomes" id="UP000323608">
    <property type="component" value="Unassembled WGS sequence"/>
</dbReference>
<organism evidence="1 2">
    <name type="scientific">Rhizobium tropici</name>
    <dbReference type="NCBI Taxonomy" id="398"/>
    <lineage>
        <taxon>Bacteria</taxon>
        <taxon>Pseudomonadati</taxon>
        <taxon>Pseudomonadota</taxon>
        <taxon>Alphaproteobacteria</taxon>
        <taxon>Hyphomicrobiales</taxon>
        <taxon>Rhizobiaceae</taxon>
        <taxon>Rhizobium/Agrobacterium group</taxon>
        <taxon>Rhizobium</taxon>
    </lineage>
</organism>
<dbReference type="SUPFAM" id="SSF53335">
    <property type="entry name" value="S-adenosyl-L-methionine-dependent methyltransferases"/>
    <property type="match status" value="1"/>
</dbReference>
<name>A0A5B0WCK7_RHITR</name>